<dbReference type="GO" id="GO:0046872">
    <property type="term" value="F:metal ion binding"/>
    <property type="evidence" value="ECO:0007669"/>
    <property type="project" value="UniProtKB-KW"/>
</dbReference>
<evidence type="ECO:0000256" key="1">
    <source>
        <dbReference type="ARBA" id="ARBA00001974"/>
    </source>
</evidence>
<dbReference type="Pfam" id="PF02913">
    <property type="entry name" value="FAD-oxidase_C"/>
    <property type="match status" value="1"/>
</dbReference>
<dbReference type="PROSITE" id="PS51387">
    <property type="entry name" value="FAD_PCMH"/>
    <property type="match status" value="1"/>
</dbReference>
<dbReference type="InterPro" id="IPR016164">
    <property type="entry name" value="FAD-linked_Oxase-like_C"/>
</dbReference>
<comment type="similarity">
    <text evidence="2">Belongs to the FAD-binding oxidoreductase/transferase type 4 family.</text>
</comment>
<dbReference type="InterPro" id="IPR016167">
    <property type="entry name" value="FAD-bd_PCMH_sub1"/>
</dbReference>
<sequence>MNSAELDNWLELSGLMPPMPHDVAQKMQPFLGTNTSGKHTYLPSLLTRNEYYEHILPQLQKNVAPELLTFINQRVENTFKIRHKLKTLKKQIISIVGEGNFSALWLDREAFSADSMEHRALVTEAVIHIYSPKALQSIVQLLYQHKIPMIPYGEGGGYNMGVTPMASAVTISVRGIDHISQIQQSRRTPGKYEISVGAGVPFKDLVAYLSKRGYVLRCDPNTPRAATGGIAATGSNGGRKAFEVILHGRAIAAQGAAVCFAADAEETECINNEPFLLARKFFSITNISRFQKTWHSIEMAKLKACRTPNSKGIVVPLQGMKAAANMKAQQALHKNSNNNSKDTMANSPTLPISAFVGAEGCTGFIYEVTFEIEKPLPWLQGSRWHFASVEAAMAATRAIKTLPKTEQPEYFEFISGQSIRRYLLQDFPNVFSEKDEAVIIFAVEGDSKELCEKRHNLNETILNHSLSKMGLKQEEAILKVTKTSPLLQSEGIEEFEILRKPREELPKKLRTKCKTDMEIRTEYLGEVLKIVEHAQPRSTSIQKQDVLFGHLTPNHTAIIHWNIGGFDLYDEEQADIAWDYLENVIGKAQSLAPTTDRHGSARFTGEHGVAGKAPFLWLNYIPTEDFTRMCSIKDTLDPNNLFNPETLFLRTSHSRALRARLLNTSAEFIKNAAQNISVTLNNDLNLEHLDPQIQRLTGEHFAIAEGQKCTRCNSCKVCPVIDAEHELERERKRKSKFSVLPSKRNILMFMEYIAHARKTAEQTQNSSALLKVIATTSTMMKESAALLSKCFYCRRCDKACPVDIEMHPLMRAYHQMGMLPSMGSKLWGFVYERLMGEDVFKSMTYKILAFIMMLSAPILKFIRKIKFIPDWLKSYTVPPTLSLTHYEPSEHGIRHDQNDNFVVIAANNTHNKYVAHDQLDTQTVYIRYRGCMDTFGNPQASTSVDTFFKDTLHARFVDLEKKMCCGFPFEADGLHERAKQSQIISLIEIAKCIFKLVEEHRASMIAIPHFVVFSNCPTCCEAIREMRALLKNENILETVRIRSRIPEDFDIKQITFDVQDTAEIAVNLINKMDAAVAIPFTKPQNKILKTVGLKVPCHNTKAATEAQVQLLKMYYKSVAAYDRCCGLSGTGRLKHPKIGTKISEKLFEQIREEPAEAVVSGCPSCRDGVIMQRDILQGKKDKVANFHVAGIFEQIITDKKA</sequence>
<dbReference type="InterPro" id="IPR004113">
    <property type="entry name" value="FAD-bd_oxidored_4_C"/>
</dbReference>
<dbReference type="GO" id="GO:0051536">
    <property type="term" value="F:iron-sulfur cluster binding"/>
    <property type="evidence" value="ECO:0007669"/>
    <property type="project" value="UniProtKB-KW"/>
</dbReference>
<dbReference type="SUPFAM" id="SSF56176">
    <property type="entry name" value="FAD-binding/transporter-associated domain-like"/>
    <property type="match status" value="1"/>
</dbReference>
<dbReference type="Gene3D" id="3.30.465.10">
    <property type="match status" value="1"/>
</dbReference>
<dbReference type="InterPro" id="IPR016166">
    <property type="entry name" value="FAD-bd_PCMH"/>
</dbReference>
<dbReference type="InterPro" id="IPR009051">
    <property type="entry name" value="Helical_ferredxn"/>
</dbReference>
<evidence type="ECO:0000259" key="11">
    <source>
        <dbReference type="PROSITE" id="PS51387"/>
    </source>
</evidence>
<dbReference type="GO" id="GO:0008720">
    <property type="term" value="F:D-lactate dehydrogenase (NAD+) activity"/>
    <property type="evidence" value="ECO:0007669"/>
    <property type="project" value="TreeGrafter"/>
</dbReference>
<dbReference type="EMBL" id="QOVW01000096">
    <property type="protein sequence ID" value="RDB35215.1"/>
    <property type="molecule type" value="Genomic_DNA"/>
</dbReference>
<dbReference type="Proteomes" id="UP000253934">
    <property type="component" value="Unassembled WGS sequence"/>
</dbReference>
<dbReference type="InterPro" id="IPR006094">
    <property type="entry name" value="Oxid_FAD_bind_N"/>
</dbReference>
<dbReference type="SUPFAM" id="SSF55103">
    <property type="entry name" value="FAD-linked oxidases, C-terminal domain"/>
    <property type="match status" value="1"/>
</dbReference>
<keyword evidence="5" id="KW-0274">FAD</keyword>
<keyword evidence="8" id="KW-0408">Iron</keyword>
<dbReference type="InterPro" id="IPR016169">
    <property type="entry name" value="FAD-bd_PCMH_sub2"/>
</dbReference>
<dbReference type="EC" id="1.1.2.4" evidence="10"/>
<keyword evidence="4" id="KW-0479">Metal-binding</keyword>
<dbReference type="PROSITE" id="PS00198">
    <property type="entry name" value="4FE4S_FER_1"/>
    <property type="match status" value="1"/>
</dbReference>
<reference evidence="12" key="1">
    <citation type="submission" date="2018-04" db="EMBL/GenBank/DDBJ databases">
        <title>Draft genome sequence of the Candidatus Spirobacillus cienkowskii, a pathogen of freshwater Daphnia species, reconstructed from hemolymph metagenomic reads.</title>
        <authorList>
            <person name="Bresciani L."/>
            <person name="Lemos L.N."/>
            <person name="Wale N."/>
            <person name="Lin J.Y."/>
            <person name="Fernandes G.R."/>
            <person name="Duffy M.A."/>
            <person name="Rodrigues J.M."/>
        </authorList>
    </citation>
    <scope>NUCLEOTIDE SEQUENCE [LARGE SCALE GENOMIC DNA]</scope>
    <source>
        <strain evidence="12">Binning01</strain>
    </source>
</reference>
<evidence type="ECO:0000256" key="9">
    <source>
        <dbReference type="ARBA" id="ARBA00023014"/>
    </source>
</evidence>
<keyword evidence="7" id="KW-0560">Oxidoreductase</keyword>
<dbReference type="AlphaFoldDB" id="A0A369KR78"/>
<evidence type="ECO:0000256" key="3">
    <source>
        <dbReference type="ARBA" id="ARBA00022630"/>
    </source>
</evidence>
<dbReference type="Pfam" id="PF01565">
    <property type="entry name" value="FAD_binding_4"/>
    <property type="match status" value="1"/>
</dbReference>
<dbReference type="Gene3D" id="3.30.43.10">
    <property type="entry name" value="Uridine Diphospho-n-acetylenolpyruvylglucosamine Reductase, domain 2"/>
    <property type="match status" value="1"/>
</dbReference>
<evidence type="ECO:0000313" key="12">
    <source>
        <dbReference type="EMBL" id="RDB35215.1"/>
    </source>
</evidence>
<dbReference type="InterPro" id="IPR017900">
    <property type="entry name" value="4Fe4S_Fe_S_CS"/>
</dbReference>
<dbReference type="InterPro" id="IPR036318">
    <property type="entry name" value="FAD-bd_PCMH-like_sf"/>
</dbReference>
<keyword evidence="9" id="KW-0411">Iron-sulfur</keyword>
<gene>
    <name evidence="12" type="ORF">DCC88_11335</name>
</gene>
<accession>A0A369KR78</accession>
<comment type="caution">
    <text evidence="12">The sequence shown here is derived from an EMBL/GenBank/DDBJ whole genome shotgun (WGS) entry which is preliminary data.</text>
</comment>
<protein>
    <recommendedName>
        <fullName evidence="10">D-lactate dehydrogenase (cytochrome)</fullName>
        <ecNumber evidence="10">1.1.2.4</ecNumber>
    </recommendedName>
</protein>
<evidence type="ECO:0000256" key="6">
    <source>
        <dbReference type="ARBA" id="ARBA00022946"/>
    </source>
</evidence>
<keyword evidence="3" id="KW-0285">Flavoprotein</keyword>
<evidence type="ECO:0000256" key="5">
    <source>
        <dbReference type="ARBA" id="ARBA00022827"/>
    </source>
</evidence>
<dbReference type="PANTHER" id="PTHR11748">
    <property type="entry name" value="D-LACTATE DEHYDROGENASE"/>
    <property type="match status" value="1"/>
</dbReference>
<name>A0A369KR78_9BACT</name>
<organism evidence="12 13">
    <name type="scientific">Spirobacillus cienkowskii</name>
    <dbReference type="NCBI Taxonomy" id="495820"/>
    <lineage>
        <taxon>Bacteria</taxon>
        <taxon>Pseudomonadati</taxon>
        <taxon>Bdellovibrionota</taxon>
        <taxon>Oligoflexia</taxon>
        <taxon>Silvanigrellales</taxon>
        <taxon>Spirobacillus</taxon>
    </lineage>
</organism>
<dbReference type="PANTHER" id="PTHR11748:SF111">
    <property type="entry name" value="D-LACTATE DEHYDROGENASE, MITOCHONDRIAL-RELATED"/>
    <property type="match status" value="1"/>
</dbReference>
<feature type="domain" description="FAD-binding PCMH-type" evidence="11">
    <location>
        <begin position="119"/>
        <end position="375"/>
    </location>
</feature>
<keyword evidence="13" id="KW-1185">Reference proteome</keyword>
<evidence type="ECO:0000256" key="2">
    <source>
        <dbReference type="ARBA" id="ARBA00008000"/>
    </source>
</evidence>
<dbReference type="GO" id="GO:0004458">
    <property type="term" value="F:D-lactate dehydrogenase (cytochrome) activity"/>
    <property type="evidence" value="ECO:0007669"/>
    <property type="project" value="UniProtKB-EC"/>
</dbReference>
<dbReference type="Pfam" id="PF02754">
    <property type="entry name" value="CCG"/>
    <property type="match status" value="1"/>
</dbReference>
<proteinExistence type="inferred from homology"/>
<dbReference type="SUPFAM" id="SSF54862">
    <property type="entry name" value="4Fe-4S ferredoxins"/>
    <property type="match status" value="1"/>
</dbReference>
<comment type="cofactor">
    <cofactor evidence="1">
        <name>FAD</name>
        <dbReference type="ChEBI" id="CHEBI:57692"/>
    </cofactor>
</comment>
<dbReference type="GO" id="GO:0071949">
    <property type="term" value="F:FAD binding"/>
    <property type="evidence" value="ECO:0007669"/>
    <property type="project" value="InterPro"/>
</dbReference>
<dbReference type="Gene3D" id="1.10.1060.10">
    <property type="entry name" value="Alpha-helical ferredoxin"/>
    <property type="match status" value="1"/>
</dbReference>
<evidence type="ECO:0000256" key="10">
    <source>
        <dbReference type="ARBA" id="ARBA00038897"/>
    </source>
</evidence>
<evidence type="ECO:0000313" key="13">
    <source>
        <dbReference type="Proteomes" id="UP000253934"/>
    </source>
</evidence>
<dbReference type="GO" id="GO:1903457">
    <property type="term" value="P:lactate catabolic process"/>
    <property type="evidence" value="ECO:0007669"/>
    <property type="project" value="TreeGrafter"/>
</dbReference>
<evidence type="ECO:0000256" key="8">
    <source>
        <dbReference type="ARBA" id="ARBA00023004"/>
    </source>
</evidence>
<evidence type="ECO:0000256" key="7">
    <source>
        <dbReference type="ARBA" id="ARBA00023002"/>
    </source>
</evidence>
<evidence type="ECO:0000256" key="4">
    <source>
        <dbReference type="ARBA" id="ARBA00022723"/>
    </source>
</evidence>
<keyword evidence="6" id="KW-0809">Transit peptide</keyword>
<dbReference type="InterPro" id="IPR004017">
    <property type="entry name" value="Cys_rich_dom"/>
</dbReference>